<evidence type="ECO:0000313" key="4">
    <source>
        <dbReference type="Proteomes" id="UP001461498"/>
    </source>
</evidence>
<proteinExistence type="predicted"/>
<organism evidence="3 4">
    <name type="scientific">Rhynocoris fuscipes</name>
    <dbReference type="NCBI Taxonomy" id="488301"/>
    <lineage>
        <taxon>Eukaryota</taxon>
        <taxon>Metazoa</taxon>
        <taxon>Ecdysozoa</taxon>
        <taxon>Arthropoda</taxon>
        <taxon>Hexapoda</taxon>
        <taxon>Insecta</taxon>
        <taxon>Pterygota</taxon>
        <taxon>Neoptera</taxon>
        <taxon>Paraneoptera</taxon>
        <taxon>Hemiptera</taxon>
        <taxon>Heteroptera</taxon>
        <taxon>Panheteroptera</taxon>
        <taxon>Cimicomorpha</taxon>
        <taxon>Reduviidae</taxon>
        <taxon>Harpactorinae</taxon>
        <taxon>Harpactorini</taxon>
        <taxon>Rhynocoris</taxon>
    </lineage>
</organism>
<name>A0AAW1CTM6_9HEMI</name>
<feature type="compositionally biased region" description="Pro residues" evidence="1">
    <location>
        <begin position="42"/>
        <end position="53"/>
    </location>
</feature>
<feature type="signal peptide" evidence="2">
    <location>
        <begin position="1"/>
        <end position="23"/>
    </location>
</feature>
<comment type="caution">
    <text evidence="3">The sequence shown here is derived from an EMBL/GenBank/DDBJ whole genome shotgun (WGS) entry which is preliminary data.</text>
</comment>
<sequence length="67" mass="6954">MKLSFIPWFIFFAALLMAVVSGAAPPQDGADVQKCMGRRPPQGQPPQGQPPTQGPSSSTTAATTANP</sequence>
<feature type="compositionally biased region" description="Low complexity" evidence="1">
    <location>
        <begin position="54"/>
        <end position="67"/>
    </location>
</feature>
<evidence type="ECO:0000256" key="2">
    <source>
        <dbReference type="SAM" id="SignalP"/>
    </source>
</evidence>
<gene>
    <name evidence="3" type="ORF">O3M35_011029</name>
</gene>
<feature type="region of interest" description="Disordered" evidence="1">
    <location>
        <begin position="26"/>
        <end position="67"/>
    </location>
</feature>
<reference evidence="3 4" key="1">
    <citation type="submission" date="2022-12" db="EMBL/GenBank/DDBJ databases">
        <title>Chromosome-level genome assembly of true bugs.</title>
        <authorList>
            <person name="Ma L."/>
            <person name="Li H."/>
        </authorList>
    </citation>
    <scope>NUCLEOTIDE SEQUENCE [LARGE SCALE GENOMIC DNA]</scope>
    <source>
        <strain evidence="3">Lab_2022b</strain>
    </source>
</reference>
<dbReference type="EMBL" id="JAPXFL010000008">
    <property type="protein sequence ID" value="KAK9502221.1"/>
    <property type="molecule type" value="Genomic_DNA"/>
</dbReference>
<dbReference type="Proteomes" id="UP001461498">
    <property type="component" value="Unassembled WGS sequence"/>
</dbReference>
<accession>A0AAW1CTM6</accession>
<keyword evidence="2" id="KW-0732">Signal</keyword>
<evidence type="ECO:0000313" key="3">
    <source>
        <dbReference type="EMBL" id="KAK9502221.1"/>
    </source>
</evidence>
<protein>
    <submittedName>
        <fullName evidence="3">Uncharacterized protein</fullName>
    </submittedName>
</protein>
<dbReference type="AlphaFoldDB" id="A0AAW1CTM6"/>
<evidence type="ECO:0000256" key="1">
    <source>
        <dbReference type="SAM" id="MobiDB-lite"/>
    </source>
</evidence>
<feature type="chain" id="PRO_5043329219" evidence="2">
    <location>
        <begin position="24"/>
        <end position="67"/>
    </location>
</feature>
<keyword evidence="4" id="KW-1185">Reference proteome</keyword>